<dbReference type="GeneID" id="6996494"/>
<feature type="compositionally biased region" description="Polar residues" evidence="2">
    <location>
        <begin position="488"/>
        <end position="497"/>
    </location>
</feature>
<dbReference type="eggNOG" id="KOG0144">
    <property type="taxonomic scope" value="Eukaryota"/>
</dbReference>
<feature type="domain" description="RRM" evidence="3">
    <location>
        <begin position="296"/>
        <end position="376"/>
    </location>
</feature>
<dbReference type="SUPFAM" id="SSF54928">
    <property type="entry name" value="RNA-binding domain, RBD"/>
    <property type="match status" value="2"/>
</dbReference>
<evidence type="ECO:0000256" key="2">
    <source>
        <dbReference type="SAM" id="MobiDB-lite"/>
    </source>
</evidence>
<dbReference type="InterPro" id="IPR000504">
    <property type="entry name" value="RRM_dom"/>
</dbReference>
<keyword evidence="1" id="KW-0694">RNA-binding</keyword>
<dbReference type="EMBL" id="DS989731">
    <property type="protein sequence ID" value="EEA06885.1"/>
    <property type="molecule type" value="Genomic_DNA"/>
</dbReference>
<evidence type="ECO:0000313" key="5">
    <source>
        <dbReference type="Proteomes" id="UP000001460"/>
    </source>
</evidence>
<evidence type="ECO:0000259" key="3">
    <source>
        <dbReference type="PROSITE" id="PS50102"/>
    </source>
</evidence>
<dbReference type="AlphaFoldDB" id="B6AF94"/>
<feature type="region of interest" description="Disordered" evidence="2">
    <location>
        <begin position="373"/>
        <end position="413"/>
    </location>
</feature>
<evidence type="ECO:0000256" key="1">
    <source>
        <dbReference type="PROSITE-ProRule" id="PRU00176"/>
    </source>
</evidence>
<dbReference type="VEuPathDB" id="CryptoDB:CMU_032700"/>
<dbReference type="RefSeq" id="XP_002141234.1">
    <property type="nucleotide sequence ID" value="XM_002141198.1"/>
</dbReference>
<dbReference type="OrthoDB" id="267048at2759"/>
<dbReference type="InterPro" id="IPR035979">
    <property type="entry name" value="RBD_domain_sf"/>
</dbReference>
<feature type="compositionally biased region" description="Low complexity" evidence="2">
    <location>
        <begin position="399"/>
        <end position="413"/>
    </location>
</feature>
<sequence>MTEDRITWSMNVNEFNWKGNDLVSDFSLPYSNQLDRNIIDNSTTQSIYNRSNSFPMGSGTVNEESYFVDFSKFTNSMGTSISSVSESSPLNYDVFAPSEYDYLMNLTNSGLDKPIGDISKFQRSSTLDLSCFNFEYAYKHTKNTSMVDNTVTKQRLSDYSGDGFGFGMQNFNNSKRNKTNSKFVQYHNTQKVDNSFTPVKLFVNRVPKWMRNEDLMKIFSKYGVVVECNIIRDSNGPKGCAFVRFATIVEAQNAILCIHGKTVLNEEAGPIQVKYADGEIERLGLSPDVQPCGESVKVFVGCLPKTCTEAELLTLFRRFGHVDEVHIIRDDNRQSKCSAFVTFPKRYMAENAIVFLDKKYILDNGKRPIEVRLARSRSKQKQLSSNHNNVRRTNEPKLTNTNPNNNTNSYNILNNSGNYSNASGRMQNMDNYQFTSQLNYQHNIDFMLDNTINEVGAQLEDNPQSSNFITSVNNSLYNDDNGNNSNNQVKTKNTNDGVPQFVPPTFLDFWNKPIVQV</sequence>
<dbReference type="PANTHER" id="PTHR15241:SF304">
    <property type="entry name" value="RRM DOMAIN-CONTAINING PROTEIN"/>
    <property type="match status" value="1"/>
</dbReference>
<reference evidence="4" key="1">
    <citation type="submission" date="2008-06" db="EMBL/GenBank/DDBJ databases">
        <authorList>
            <person name="Lorenzi H."/>
            <person name="Inman J."/>
            <person name="Miller J."/>
            <person name="Schobel S."/>
            <person name="Amedeo P."/>
            <person name="Caler E.V."/>
            <person name="da Silva J."/>
        </authorList>
    </citation>
    <scope>NUCLEOTIDE SEQUENCE [LARGE SCALE GENOMIC DNA]</scope>
    <source>
        <strain evidence="4">RN66</strain>
    </source>
</reference>
<name>B6AF94_CRYMR</name>
<evidence type="ECO:0000313" key="4">
    <source>
        <dbReference type="EMBL" id="EEA06885.1"/>
    </source>
</evidence>
<keyword evidence="5" id="KW-1185">Reference proteome</keyword>
<gene>
    <name evidence="4" type="ORF">CMU_032700</name>
</gene>
<dbReference type="Proteomes" id="UP000001460">
    <property type="component" value="Unassembled WGS sequence"/>
</dbReference>
<dbReference type="Gene3D" id="3.30.70.330">
    <property type="match status" value="2"/>
</dbReference>
<feature type="domain" description="RRM" evidence="3">
    <location>
        <begin position="199"/>
        <end position="278"/>
    </location>
</feature>
<organism evidence="4 5">
    <name type="scientific">Cryptosporidium muris (strain RN66)</name>
    <dbReference type="NCBI Taxonomy" id="441375"/>
    <lineage>
        <taxon>Eukaryota</taxon>
        <taxon>Sar</taxon>
        <taxon>Alveolata</taxon>
        <taxon>Apicomplexa</taxon>
        <taxon>Conoidasida</taxon>
        <taxon>Coccidia</taxon>
        <taxon>Eucoccidiorida</taxon>
        <taxon>Eimeriorina</taxon>
        <taxon>Cryptosporidiidae</taxon>
        <taxon>Cryptosporidium</taxon>
    </lineage>
</organism>
<dbReference type="GO" id="GO:0003723">
    <property type="term" value="F:RNA binding"/>
    <property type="evidence" value="ECO:0007669"/>
    <property type="project" value="UniProtKB-UniRule"/>
</dbReference>
<accession>B6AF94</accession>
<dbReference type="PANTHER" id="PTHR15241">
    <property type="entry name" value="TRANSFORMER-2-RELATED"/>
    <property type="match status" value="1"/>
</dbReference>
<dbReference type="SMART" id="SM00360">
    <property type="entry name" value="RRM"/>
    <property type="match status" value="2"/>
</dbReference>
<dbReference type="PROSITE" id="PS50102">
    <property type="entry name" value="RRM"/>
    <property type="match status" value="2"/>
</dbReference>
<feature type="region of interest" description="Disordered" evidence="2">
    <location>
        <begin position="479"/>
        <end position="498"/>
    </location>
</feature>
<protein>
    <submittedName>
        <fullName evidence="4">RNA recognition motif. family protein</fullName>
    </submittedName>
</protein>
<dbReference type="Pfam" id="PF00076">
    <property type="entry name" value="RRM_1"/>
    <property type="match status" value="2"/>
</dbReference>
<dbReference type="InterPro" id="IPR012677">
    <property type="entry name" value="Nucleotide-bd_a/b_plait_sf"/>
</dbReference>
<proteinExistence type="predicted"/>